<dbReference type="GO" id="GO:0015297">
    <property type="term" value="F:antiporter activity"/>
    <property type="evidence" value="ECO:0007669"/>
    <property type="project" value="InterPro"/>
</dbReference>
<dbReference type="NCBIfam" id="TIGR00797">
    <property type="entry name" value="matE"/>
    <property type="match status" value="1"/>
</dbReference>
<sequence length="556" mass="62219">MYNNNNNNNTFSEDSVSYRQRQQHQRKSNRNPTTYLFHEESSNNNKLKNIVDQETIESYKTHIFSFIQNATPIAIGNLLQQPARWIIIYTAGHLGSTTLAGISLAQTFENASIYISIYALESAISTLCAQTWTAAKDKSLTGIHLQRGLILFGFMCIFPIAITWYTASYTLGFLQEDKEIVHQAELYLRYQFPGFIALGIYTFLQVFLEAQGIMSALTFAIIISLPFNVLFNYILVWSELFSMGVSGISIALTLTSILIFGIMVIYIRFIQGSKGWPKLNKFRQNNSMVIFQDWAPLIRLYLPSCFVQCCNACVQEITILVTSYLGKTELAAQAILLRTHLTIFAFGYAIQIVTANRIGNAIGSGSAMNTRRVVFSGALVATIIALCILCFLILSRDAYPYLFTEDHLVAQAIKDVIPVFSVTQVINMFSALGTGTLSGLGYQKITAASMFVTYFILVGPLGYWAIANEWIQCSLGMLWTGTAVGHVLVAMAQLSYIGMLDWSIELRKVHKRIRIDTSQQNQEHNNDNTIENDSSSFHQTTTYYGTTTATHATITS</sequence>
<gene>
    <name evidence="4" type="ORF">INT45_008304</name>
</gene>
<dbReference type="Proteomes" id="UP000646827">
    <property type="component" value="Unassembled WGS sequence"/>
</dbReference>
<comment type="similarity">
    <text evidence="1">Belongs to the multi antimicrobial extrusion (MATE) (TC 2.A.66.1) family.</text>
</comment>
<keyword evidence="5" id="KW-1185">Reference proteome</keyword>
<keyword evidence="3" id="KW-0472">Membrane</keyword>
<evidence type="ECO:0000256" key="2">
    <source>
        <dbReference type="SAM" id="MobiDB-lite"/>
    </source>
</evidence>
<feature type="transmembrane region" description="Helical" evidence="3">
    <location>
        <begin position="216"/>
        <end position="236"/>
    </location>
</feature>
<dbReference type="GO" id="GO:0042910">
    <property type="term" value="F:xenobiotic transmembrane transporter activity"/>
    <property type="evidence" value="ECO:0007669"/>
    <property type="project" value="InterPro"/>
</dbReference>
<protein>
    <recommendedName>
        <fullName evidence="6">MATE efflux family protein</fullName>
    </recommendedName>
</protein>
<evidence type="ECO:0000256" key="3">
    <source>
        <dbReference type="SAM" id="Phobius"/>
    </source>
</evidence>
<feature type="transmembrane region" description="Helical" evidence="3">
    <location>
        <begin position="248"/>
        <end position="269"/>
    </location>
</feature>
<accession>A0A8H7S4M9</accession>
<feature type="compositionally biased region" description="Polar residues" evidence="2">
    <location>
        <begin position="10"/>
        <end position="20"/>
    </location>
</feature>
<evidence type="ECO:0008006" key="6">
    <source>
        <dbReference type="Google" id="ProtNLM"/>
    </source>
</evidence>
<feature type="transmembrane region" description="Helical" evidence="3">
    <location>
        <begin position="148"/>
        <end position="167"/>
    </location>
</feature>
<comment type="caution">
    <text evidence="4">The sequence shown here is derived from an EMBL/GenBank/DDBJ whole genome shotgun (WGS) entry which is preliminary data.</text>
</comment>
<proteinExistence type="inferred from homology"/>
<feature type="transmembrane region" description="Helical" evidence="3">
    <location>
        <begin position="373"/>
        <end position="396"/>
    </location>
</feature>
<evidence type="ECO:0000313" key="4">
    <source>
        <dbReference type="EMBL" id="KAG2222640.1"/>
    </source>
</evidence>
<dbReference type="PANTHER" id="PTHR11206">
    <property type="entry name" value="MULTIDRUG RESISTANCE PROTEIN"/>
    <property type="match status" value="1"/>
</dbReference>
<feature type="transmembrane region" description="Helical" evidence="3">
    <location>
        <begin position="445"/>
        <end position="466"/>
    </location>
</feature>
<reference evidence="4 5" key="1">
    <citation type="submission" date="2020-12" db="EMBL/GenBank/DDBJ databases">
        <title>Metabolic potential, ecology and presence of endohyphal bacteria is reflected in genomic diversity of Mucoromycotina.</title>
        <authorList>
            <person name="Muszewska A."/>
            <person name="Okrasinska A."/>
            <person name="Steczkiewicz K."/>
            <person name="Drgas O."/>
            <person name="Orlowska M."/>
            <person name="Perlinska-Lenart U."/>
            <person name="Aleksandrzak-Piekarczyk T."/>
            <person name="Szatraj K."/>
            <person name="Zielenkiewicz U."/>
            <person name="Pilsyk S."/>
            <person name="Malc E."/>
            <person name="Mieczkowski P."/>
            <person name="Kruszewska J.S."/>
            <person name="Biernat P."/>
            <person name="Pawlowska J."/>
        </authorList>
    </citation>
    <scope>NUCLEOTIDE SEQUENCE [LARGE SCALE GENOMIC DNA]</scope>
    <source>
        <strain evidence="4 5">CBS 142.35</strain>
    </source>
</reference>
<keyword evidence="3" id="KW-0812">Transmembrane</keyword>
<dbReference type="GO" id="GO:0016020">
    <property type="term" value="C:membrane"/>
    <property type="evidence" value="ECO:0007669"/>
    <property type="project" value="InterPro"/>
</dbReference>
<feature type="transmembrane region" description="Helical" evidence="3">
    <location>
        <begin position="187"/>
        <end position="204"/>
    </location>
</feature>
<feature type="region of interest" description="Disordered" evidence="2">
    <location>
        <begin position="1"/>
        <end position="39"/>
    </location>
</feature>
<dbReference type="OrthoDB" id="2126698at2759"/>
<name>A0A8H7S4M9_9FUNG</name>
<evidence type="ECO:0000256" key="1">
    <source>
        <dbReference type="ARBA" id="ARBA00010199"/>
    </source>
</evidence>
<dbReference type="Pfam" id="PF01554">
    <property type="entry name" value="MatE"/>
    <property type="match status" value="2"/>
</dbReference>
<dbReference type="EMBL" id="JAEPRB010000078">
    <property type="protein sequence ID" value="KAG2222640.1"/>
    <property type="molecule type" value="Genomic_DNA"/>
</dbReference>
<evidence type="ECO:0000313" key="5">
    <source>
        <dbReference type="Proteomes" id="UP000646827"/>
    </source>
</evidence>
<feature type="transmembrane region" description="Helical" evidence="3">
    <location>
        <begin position="416"/>
        <end position="433"/>
    </location>
</feature>
<keyword evidence="3" id="KW-1133">Transmembrane helix</keyword>
<dbReference type="InterPro" id="IPR002528">
    <property type="entry name" value="MATE_fam"/>
</dbReference>
<organism evidence="4 5">
    <name type="scientific">Circinella minor</name>
    <dbReference type="NCBI Taxonomy" id="1195481"/>
    <lineage>
        <taxon>Eukaryota</taxon>
        <taxon>Fungi</taxon>
        <taxon>Fungi incertae sedis</taxon>
        <taxon>Mucoromycota</taxon>
        <taxon>Mucoromycotina</taxon>
        <taxon>Mucoromycetes</taxon>
        <taxon>Mucorales</taxon>
        <taxon>Lichtheimiaceae</taxon>
        <taxon>Circinella</taxon>
    </lineage>
</organism>
<feature type="transmembrane region" description="Helical" evidence="3">
    <location>
        <begin position="478"/>
        <end position="504"/>
    </location>
</feature>
<dbReference type="AlphaFoldDB" id="A0A8H7S4M9"/>